<proteinExistence type="predicted"/>
<dbReference type="AlphaFoldDB" id="A0A1I6KGM4"/>
<feature type="compositionally biased region" description="Polar residues" evidence="1">
    <location>
        <begin position="63"/>
        <end position="72"/>
    </location>
</feature>
<dbReference type="STRING" id="767519.SAMN05216559_0731"/>
<evidence type="ECO:0000256" key="1">
    <source>
        <dbReference type="SAM" id="MobiDB-lite"/>
    </source>
</evidence>
<evidence type="ECO:0000313" key="3">
    <source>
        <dbReference type="Proteomes" id="UP000199062"/>
    </source>
</evidence>
<accession>A0A1I6KGM4</accession>
<dbReference type="Proteomes" id="UP000199062">
    <property type="component" value="Unassembled WGS sequence"/>
</dbReference>
<sequence>MTNEIILQNSKSMMKLVIGLVILIAPLAGCTGPTEPPSSPATENATTPSPATSPTPTEDRRVTSTPTSTPELTQKEKYDTFRTGYVEGVENNGVNVLETRIHSANSTLYLKYEMKNPKSDLYTGRERENISLGYVVGVERFISKNNSEVNQSWVPKRVNVVAITPAGEIYETAYTTYDRAMKMITGDVSERKYLLKYYDTIEPGPANPDYED</sequence>
<organism evidence="2 3">
    <name type="scientific">Halomicrobium zhouii</name>
    <dbReference type="NCBI Taxonomy" id="767519"/>
    <lineage>
        <taxon>Archaea</taxon>
        <taxon>Methanobacteriati</taxon>
        <taxon>Methanobacteriota</taxon>
        <taxon>Stenosarchaea group</taxon>
        <taxon>Halobacteria</taxon>
        <taxon>Halobacteriales</taxon>
        <taxon>Haloarculaceae</taxon>
        <taxon>Halomicrobium</taxon>
    </lineage>
</organism>
<feature type="compositionally biased region" description="Low complexity" evidence="1">
    <location>
        <begin position="40"/>
        <end position="56"/>
    </location>
</feature>
<feature type="region of interest" description="Disordered" evidence="1">
    <location>
        <begin position="33"/>
        <end position="79"/>
    </location>
</feature>
<dbReference type="EMBL" id="FOZK01000001">
    <property type="protein sequence ID" value="SFR90030.1"/>
    <property type="molecule type" value="Genomic_DNA"/>
</dbReference>
<reference evidence="2 3" key="1">
    <citation type="submission" date="2016-10" db="EMBL/GenBank/DDBJ databases">
        <authorList>
            <person name="de Groot N.N."/>
        </authorList>
    </citation>
    <scope>NUCLEOTIDE SEQUENCE [LARGE SCALE GENOMIC DNA]</scope>
    <source>
        <strain evidence="2 3">CGMCC 1.10457</strain>
    </source>
</reference>
<gene>
    <name evidence="2" type="ORF">SAMN05216559_0731</name>
</gene>
<name>A0A1I6KGM4_9EURY</name>
<evidence type="ECO:0000313" key="2">
    <source>
        <dbReference type="EMBL" id="SFR90030.1"/>
    </source>
</evidence>
<protein>
    <submittedName>
        <fullName evidence="2">Uncharacterized protein</fullName>
    </submittedName>
</protein>
<keyword evidence="3" id="KW-1185">Reference proteome</keyword>